<dbReference type="Proteomes" id="UP000199207">
    <property type="component" value="Unassembled WGS sequence"/>
</dbReference>
<evidence type="ECO:0000313" key="1">
    <source>
        <dbReference type="EMBL" id="SFD71621.1"/>
    </source>
</evidence>
<sequence>MFHYGGSTHCLLFRPGIQLDFVDRVKNLTPGNVLLNKRIATAQDETAPAAR</sequence>
<dbReference type="STRING" id="910347.SAMN05421773_12513"/>
<name>A0A1I1ULD4_9ACTN</name>
<keyword evidence="2" id="KW-1185">Reference proteome</keyword>
<gene>
    <name evidence="1" type="ORF">SAMN05421773_12513</name>
</gene>
<dbReference type="EMBL" id="FOLM01000025">
    <property type="protein sequence ID" value="SFD71621.1"/>
    <property type="molecule type" value="Genomic_DNA"/>
</dbReference>
<proteinExistence type="predicted"/>
<evidence type="ECO:0000313" key="2">
    <source>
        <dbReference type="Proteomes" id="UP000199207"/>
    </source>
</evidence>
<dbReference type="AlphaFoldDB" id="A0A1I1ULD4"/>
<accession>A0A1I1ULD4</accession>
<dbReference type="RefSeq" id="WP_175541600.1">
    <property type="nucleotide sequence ID" value="NZ_FOLM01000025.1"/>
</dbReference>
<protein>
    <submittedName>
        <fullName evidence="1">Phosphatidylserine decarboxylase</fullName>
    </submittedName>
</protein>
<reference evidence="1 2" key="1">
    <citation type="submission" date="2016-10" db="EMBL/GenBank/DDBJ databases">
        <authorList>
            <person name="de Groot N.N."/>
        </authorList>
    </citation>
    <scope>NUCLEOTIDE SEQUENCE [LARGE SCALE GENOMIC DNA]</scope>
    <source>
        <strain evidence="1 2">CGMCC 4.5739</strain>
    </source>
</reference>
<organism evidence="1 2">
    <name type="scientific">Streptomyces aidingensis</name>
    <dbReference type="NCBI Taxonomy" id="910347"/>
    <lineage>
        <taxon>Bacteria</taxon>
        <taxon>Bacillati</taxon>
        <taxon>Actinomycetota</taxon>
        <taxon>Actinomycetes</taxon>
        <taxon>Kitasatosporales</taxon>
        <taxon>Streptomycetaceae</taxon>
        <taxon>Streptomyces</taxon>
    </lineage>
</organism>